<organism evidence="1 2">
    <name type="scientific">Caulobacter segnis</name>
    <dbReference type="NCBI Taxonomy" id="88688"/>
    <lineage>
        <taxon>Bacteria</taxon>
        <taxon>Pseudomonadati</taxon>
        <taxon>Pseudomonadota</taxon>
        <taxon>Alphaproteobacteria</taxon>
        <taxon>Caulobacterales</taxon>
        <taxon>Caulobacteraceae</taxon>
        <taxon>Caulobacter</taxon>
    </lineage>
</organism>
<name>A0A2W5XFL5_9CAUL</name>
<gene>
    <name evidence="1" type="ORF">DI526_03430</name>
</gene>
<dbReference type="Proteomes" id="UP000249393">
    <property type="component" value="Unassembled WGS sequence"/>
</dbReference>
<protein>
    <submittedName>
        <fullName evidence="1">Uncharacterized protein</fullName>
    </submittedName>
</protein>
<sequence length="310" mass="31833">MPTPAITTAPTAPSFSRPALWDPEMMTFLEWMQALPPQLNALIPYLAAAAGPNGVAGVVRFSTTTTAADPGAGLLRLNNATQASATAAYIDLTDANGIDVTNLVARLGLGTSAIKGEFRLALSGDPTKFLSFELTSATSPTGYRALVLQNGVTSVANPFADGDVLIWSYSRTGDKGDAGINVPWSSPLAAQTISGSPTTITFGPLPNNLANVNFDLNAVTIATTGQLYAAFSTDNGATFGTPGQITSAGGLSAWTMLFEVIDYLAASGWIKANGTGGAVVWRRSGGAVTHVRFSAGGTAFSGGVITPRLI</sequence>
<dbReference type="AlphaFoldDB" id="A0A2W5XFL5"/>
<evidence type="ECO:0000313" key="2">
    <source>
        <dbReference type="Proteomes" id="UP000249393"/>
    </source>
</evidence>
<dbReference type="RefSeq" id="WP_304274062.1">
    <property type="nucleotide sequence ID" value="NZ_QFQZ01000006.1"/>
</dbReference>
<dbReference type="EMBL" id="QFQZ01000006">
    <property type="protein sequence ID" value="PZR36501.1"/>
    <property type="molecule type" value="Genomic_DNA"/>
</dbReference>
<evidence type="ECO:0000313" key="1">
    <source>
        <dbReference type="EMBL" id="PZR36501.1"/>
    </source>
</evidence>
<comment type="caution">
    <text evidence="1">The sequence shown here is derived from an EMBL/GenBank/DDBJ whole genome shotgun (WGS) entry which is preliminary data.</text>
</comment>
<accession>A0A2W5XFL5</accession>
<reference evidence="1 2" key="1">
    <citation type="submission" date="2017-08" db="EMBL/GenBank/DDBJ databases">
        <title>Infants hospitalized years apart are colonized by the same room-sourced microbial strains.</title>
        <authorList>
            <person name="Brooks B."/>
            <person name="Olm M.R."/>
            <person name="Firek B.A."/>
            <person name="Baker R."/>
            <person name="Thomas B.C."/>
            <person name="Morowitz M.J."/>
            <person name="Banfield J.F."/>
        </authorList>
    </citation>
    <scope>NUCLEOTIDE SEQUENCE [LARGE SCALE GENOMIC DNA]</scope>
    <source>
        <strain evidence="1">S2_003_000_R2_4</strain>
    </source>
</reference>
<proteinExistence type="predicted"/>